<reference evidence="1" key="1">
    <citation type="journal article" date="2021" name="PeerJ">
        <title>Extensive microbial diversity within the chicken gut microbiome revealed by metagenomics and culture.</title>
        <authorList>
            <person name="Gilroy R."/>
            <person name="Ravi A."/>
            <person name="Getino M."/>
            <person name="Pursley I."/>
            <person name="Horton D.L."/>
            <person name="Alikhan N.F."/>
            <person name="Baker D."/>
            <person name="Gharbi K."/>
            <person name="Hall N."/>
            <person name="Watson M."/>
            <person name="Adriaenssens E.M."/>
            <person name="Foster-Nyarko E."/>
            <person name="Jarju S."/>
            <person name="Secka A."/>
            <person name="Antonio M."/>
            <person name="Oren A."/>
            <person name="Chaudhuri R.R."/>
            <person name="La Ragione R."/>
            <person name="Hildebrand F."/>
            <person name="Pallen M.J."/>
        </authorList>
    </citation>
    <scope>NUCLEOTIDE SEQUENCE</scope>
    <source>
        <strain evidence="1">ChiSxjej1B13-11774</strain>
    </source>
</reference>
<accession>A0A9D2ERP7</accession>
<evidence type="ECO:0000313" key="1">
    <source>
        <dbReference type="EMBL" id="HIZ42462.1"/>
    </source>
</evidence>
<evidence type="ECO:0000313" key="2">
    <source>
        <dbReference type="Proteomes" id="UP000824048"/>
    </source>
</evidence>
<dbReference type="Proteomes" id="UP000824048">
    <property type="component" value="Unassembled WGS sequence"/>
</dbReference>
<sequence>MKSSEKKVVKLKSGEKILICGSYDDQTIYLVRVLEDKLFDYKFLLVKKDEIVFCEDEDQ</sequence>
<gene>
    <name evidence="1" type="ORF">H9811_07860</name>
</gene>
<dbReference type="AlphaFoldDB" id="A0A9D2ERP7"/>
<organism evidence="1 2">
    <name type="scientific">Candidatus Gemmiger excrementigallinarum</name>
    <dbReference type="NCBI Taxonomy" id="2838609"/>
    <lineage>
        <taxon>Bacteria</taxon>
        <taxon>Bacillati</taxon>
        <taxon>Bacillota</taxon>
        <taxon>Clostridia</taxon>
        <taxon>Eubacteriales</taxon>
        <taxon>Gemmiger</taxon>
    </lineage>
</organism>
<name>A0A9D2ERP7_9FIRM</name>
<protein>
    <submittedName>
        <fullName evidence="1">Uncharacterized protein</fullName>
    </submittedName>
</protein>
<proteinExistence type="predicted"/>
<dbReference type="EMBL" id="DXBP01000050">
    <property type="protein sequence ID" value="HIZ42462.1"/>
    <property type="molecule type" value="Genomic_DNA"/>
</dbReference>
<reference evidence="1" key="2">
    <citation type="submission" date="2021-04" db="EMBL/GenBank/DDBJ databases">
        <authorList>
            <person name="Gilroy R."/>
        </authorList>
    </citation>
    <scope>NUCLEOTIDE SEQUENCE</scope>
    <source>
        <strain evidence="1">ChiSxjej1B13-11774</strain>
    </source>
</reference>
<comment type="caution">
    <text evidence="1">The sequence shown here is derived from an EMBL/GenBank/DDBJ whole genome shotgun (WGS) entry which is preliminary data.</text>
</comment>